<dbReference type="PANTHER" id="PTHR10366:SF564">
    <property type="entry name" value="STEROL-4-ALPHA-CARBOXYLATE 3-DEHYDROGENASE, DECARBOXYLATING"/>
    <property type="match status" value="1"/>
</dbReference>
<dbReference type="CDD" id="cd05227">
    <property type="entry name" value="AR_SDR_e"/>
    <property type="match status" value="1"/>
</dbReference>
<evidence type="ECO:0000313" key="5">
    <source>
        <dbReference type="WBParaSite" id="MBELARI_LOCUS17679"/>
    </source>
</evidence>
<protein>
    <recommendedName>
        <fullName evidence="3">NAD-dependent epimerase/dehydratase domain-containing protein</fullName>
    </recommendedName>
</protein>
<evidence type="ECO:0000313" key="4">
    <source>
        <dbReference type="Proteomes" id="UP000887575"/>
    </source>
</evidence>
<dbReference type="AlphaFoldDB" id="A0AAF3EU45"/>
<dbReference type="PANTHER" id="PTHR10366">
    <property type="entry name" value="NAD DEPENDENT EPIMERASE/DEHYDRATASE"/>
    <property type="match status" value="1"/>
</dbReference>
<keyword evidence="4" id="KW-1185">Reference proteome</keyword>
<dbReference type="InterPro" id="IPR050425">
    <property type="entry name" value="NAD(P)_dehydrat-like"/>
</dbReference>
<dbReference type="FunFam" id="3.40.50.720:FF:000336">
    <property type="entry name" value="Aldehyde reductase"/>
    <property type="match status" value="1"/>
</dbReference>
<accession>A0AAF3EU45</accession>
<evidence type="ECO:0000256" key="1">
    <source>
        <dbReference type="ARBA" id="ARBA00023002"/>
    </source>
</evidence>
<evidence type="ECO:0000256" key="2">
    <source>
        <dbReference type="ARBA" id="ARBA00023445"/>
    </source>
</evidence>
<sequence>MDDGKLVLVSGASGYVASHCIKLLLEKGYRVRGTVRSLKNAEKVNPIRKLDPSGAQLELVEADLMQDETWPRAVKDCTYVLHVASPIGQGASQAFIDAAVRGATSVLRACGNEPSVKKVVQTSSTMAICDGNNPPKSKYDETDWTPIELQNSGWYTQSKVLAERAAWELWKSGELKNKFDFTVINPGFIVGPPLTDSTGSSMTLAIHIMTKPVIPVLNPNSIDVRDVAEAHIRAMERPETNGHRIIVADGAPITLKEYGLQLKKVFGPLGYCPATTVLPQFVIWIASFFVGDAGQLMKMQFDKRVDNTKMQELLGMNSWRNPLDGMVDMVDELIERGLIKKTEKWEQTRRRNK</sequence>
<organism evidence="4 5">
    <name type="scientific">Mesorhabditis belari</name>
    <dbReference type="NCBI Taxonomy" id="2138241"/>
    <lineage>
        <taxon>Eukaryota</taxon>
        <taxon>Metazoa</taxon>
        <taxon>Ecdysozoa</taxon>
        <taxon>Nematoda</taxon>
        <taxon>Chromadorea</taxon>
        <taxon>Rhabditida</taxon>
        <taxon>Rhabditina</taxon>
        <taxon>Rhabditomorpha</taxon>
        <taxon>Rhabditoidea</taxon>
        <taxon>Rhabditidae</taxon>
        <taxon>Mesorhabditinae</taxon>
        <taxon>Mesorhabditis</taxon>
    </lineage>
</organism>
<dbReference type="Gene3D" id="3.40.50.720">
    <property type="entry name" value="NAD(P)-binding Rossmann-like Domain"/>
    <property type="match status" value="1"/>
</dbReference>
<reference evidence="5" key="1">
    <citation type="submission" date="2024-02" db="UniProtKB">
        <authorList>
            <consortium name="WormBaseParasite"/>
        </authorList>
    </citation>
    <scope>IDENTIFICATION</scope>
</reference>
<dbReference type="WBParaSite" id="MBELARI_LOCUS17679">
    <property type="protein sequence ID" value="MBELARI_LOCUS17679"/>
    <property type="gene ID" value="MBELARI_LOCUS17679"/>
</dbReference>
<dbReference type="GO" id="GO:0016616">
    <property type="term" value="F:oxidoreductase activity, acting on the CH-OH group of donors, NAD or NADP as acceptor"/>
    <property type="evidence" value="ECO:0007669"/>
    <property type="project" value="TreeGrafter"/>
</dbReference>
<proteinExistence type="inferred from homology"/>
<dbReference type="InterPro" id="IPR036291">
    <property type="entry name" value="NAD(P)-bd_dom_sf"/>
</dbReference>
<name>A0AAF3EU45_9BILA</name>
<dbReference type="SUPFAM" id="SSF51735">
    <property type="entry name" value="NAD(P)-binding Rossmann-fold domains"/>
    <property type="match status" value="1"/>
</dbReference>
<dbReference type="Pfam" id="PF01370">
    <property type="entry name" value="Epimerase"/>
    <property type="match status" value="1"/>
</dbReference>
<feature type="domain" description="NAD-dependent epimerase/dehydratase" evidence="3">
    <location>
        <begin position="7"/>
        <end position="243"/>
    </location>
</feature>
<evidence type="ECO:0000259" key="3">
    <source>
        <dbReference type="Pfam" id="PF01370"/>
    </source>
</evidence>
<comment type="similarity">
    <text evidence="2">Belongs to the NAD(P)-dependent epimerase/dehydratase family. Dihydroflavonol-4-reductase subfamily.</text>
</comment>
<dbReference type="Proteomes" id="UP000887575">
    <property type="component" value="Unassembled WGS sequence"/>
</dbReference>
<keyword evidence="1" id="KW-0560">Oxidoreductase</keyword>
<dbReference type="InterPro" id="IPR001509">
    <property type="entry name" value="Epimerase_deHydtase"/>
</dbReference>